<dbReference type="Pfam" id="PF24573">
    <property type="entry name" value="HEAT_DAAF5"/>
    <property type="match status" value="1"/>
</dbReference>
<evidence type="ECO:0000259" key="3">
    <source>
        <dbReference type="Pfam" id="PF25757"/>
    </source>
</evidence>
<dbReference type="AlphaFoldDB" id="A0AA36HXP9"/>
<gene>
    <name evidence="4" type="ORF">EVOR1521_LOCUS6129</name>
</gene>
<feature type="domain" description="Dynein axonemal assembly factor 5 TPR repeats" evidence="3">
    <location>
        <begin position="22"/>
        <end position="260"/>
    </location>
</feature>
<evidence type="ECO:0000313" key="5">
    <source>
        <dbReference type="Proteomes" id="UP001178507"/>
    </source>
</evidence>
<dbReference type="EMBL" id="CAUJNA010000452">
    <property type="protein sequence ID" value="CAJ1377291.1"/>
    <property type="molecule type" value="Genomic_DNA"/>
</dbReference>
<dbReference type="InterPro" id="IPR011989">
    <property type="entry name" value="ARM-like"/>
</dbReference>
<dbReference type="PANTHER" id="PTHR16216:SF2">
    <property type="entry name" value="DYNEIN AXONEMAL ASSEMBLY FACTOR 5"/>
    <property type="match status" value="1"/>
</dbReference>
<feature type="compositionally biased region" description="Basic and acidic residues" evidence="1">
    <location>
        <begin position="326"/>
        <end position="356"/>
    </location>
</feature>
<protein>
    <recommendedName>
        <fullName evidence="6">TOG domain-containing protein</fullName>
    </recommendedName>
</protein>
<dbReference type="InterPro" id="IPR052623">
    <property type="entry name" value="DAAF5"/>
</dbReference>
<dbReference type="Gene3D" id="1.25.10.10">
    <property type="entry name" value="Leucine-rich Repeat Variant"/>
    <property type="match status" value="3"/>
</dbReference>
<sequence length="958" mass="106681">MGVIGPIEPQEFLLTVKRDINCLSDNDRAVRRGAVVKLEKTLLSGSKAPPDYVAKVVLEELHKPLFRLFADQGEKCREVALSMTMRFADLLPVQDLENLLPLLLAALLGRFRSHPFPEQSEELRLEALRLLNHLFDVCKERLNPFASDVLDALSKALTDSCPDAKKECCEITKKVSQYFDAERVSRACGPLVGSLLANLKHQQWKVRRATLESIGALLLQEAPMMDHMEDVLPQLNLLLSDRTAGVRQSLAENLERWLLKGLSFRPPMSFDDGPEGFDKFESRLVLLLLGVAADEEAEQVGAVALGGLERVAALKHEVLLKRAAKEREREEAKQKAKEAREAKAGYKEEDGVERTNPRCQDPEVVAAFDYTQVLPLLPQPFQGRLPAPLTTTYVKFHLGTILPQVLTNITQWTTDIREAAARLLQVVLVIANKQIAPYLDAVLVHMYKAQADDDSKVSQTSLLCASMVGTFLGPEMVLEVVGKQLGLKHEGDRKGTSFDELWPQDRQGRQTTRTVQDVLAGVKTFAATTAESRRQVFIVLARLLHPSSGSSGQFRRPLSKQEVKLAIRFLEEGIRSELLPAVLAATESLLKAGEDACIDEWPRVFDVLLRMKSGEECSAQTVDANIDHLAQLLGRSRRQLYEEHLRTRLLDLLHGADAVLWEDTSPNRHILETLLRNAGPAVAEHVGSLMPVLARQASPEDASAAARVDLLGLVHFLVNEEDEALASAIQANSLALLDGVLLPNCSWRPGQSNGKIRRGGMVCVHALLRRHLVPSTVLNEVFVDLMPILKSCLDDSWSPDNRMVACLVLSCTLTDLQAEINGEQLREVYPELLKRLDDSNDKIRVAVCEALDVFFKCLPHNWSRTLYEYILRNLFVHLDDPNPEIQQGIYAVLQSAVHQDYATFQKEAQSAVVKSSHPRLCEELVRLADSLQKACDGRGKLRSCLKRLASEPGCLPVR</sequence>
<evidence type="ECO:0000259" key="2">
    <source>
        <dbReference type="Pfam" id="PF24573"/>
    </source>
</evidence>
<dbReference type="Pfam" id="PF25757">
    <property type="entry name" value="TPR_DNAAF5"/>
    <property type="match status" value="1"/>
</dbReference>
<dbReference type="SUPFAM" id="SSF48371">
    <property type="entry name" value="ARM repeat"/>
    <property type="match status" value="1"/>
</dbReference>
<feature type="region of interest" description="Disordered" evidence="1">
    <location>
        <begin position="326"/>
        <end position="357"/>
    </location>
</feature>
<reference evidence="4" key="1">
    <citation type="submission" date="2023-08" db="EMBL/GenBank/DDBJ databases">
        <authorList>
            <person name="Chen Y."/>
            <person name="Shah S."/>
            <person name="Dougan E. K."/>
            <person name="Thang M."/>
            <person name="Chan C."/>
        </authorList>
    </citation>
    <scope>NUCLEOTIDE SEQUENCE</scope>
</reference>
<feature type="domain" description="Dynein axonemal assembly factor 5 HEAT-repeat" evidence="2">
    <location>
        <begin position="394"/>
        <end position="485"/>
    </location>
</feature>
<evidence type="ECO:0000256" key="1">
    <source>
        <dbReference type="SAM" id="MobiDB-lite"/>
    </source>
</evidence>
<dbReference type="PANTHER" id="PTHR16216">
    <property type="entry name" value="DYNEIN ASSEMBLY FACTOR 5, AXONEMAL"/>
    <property type="match status" value="1"/>
</dbReference>
<name>A0AA36HXP9_9DINO</name>
<proteinExistence type="predicted"/>
<accession>A0AA36HXP9</accession>
<dbReference type="InterPro" id="IPR057978">
    <property type="entry name" value="TPR_DAAF5"/>
</dbReference>
<organism evidence="4 5">
    <name type="scientific">Effrenium voratum</name>
    <dbReference type="NCBI Taxonomy" id="2562239"/>
    <lineage>
        <taxon>Eukaryota</taxon>
        <taxon>Sar</taxon>
        <taxon>Alveolata</taxon>
        <taxon>Dinophyceae</taxon>
        <taxon>Suessiales</taxon>
        <taxon>Symbiodiniaceae</taxon>
        <taxon>Effrenium</taxon>
    </lineage>
</organism>
<evidence type="ECO:0000313" key="4">
    <source>
        <dbReference type="EMBL" id="CAJ1377291.1"/>
    </source>
</evidence>
<dbReference type="InterPro" id="IPR056497">
    <property type="entry name" value="HEAT_DAAF5"/>
</dbReference>
<evidence type="ECO:0008006" key="6">
    <source>
        <dbReference type="Google" id="ProtNLM"/>
    </source>
</evidence>
<dbReference type="Proteomes" id="UP001178507">
    <property type="component" value="Unassembled WGS sequence"/>
</dbReference>
<dbReference type="InterPro" id="IPR016024">
    <property type="entry name" value="ARM-type_fold"/>
</dbReference>
<keyword evidence="5" id="KW-1185">Reference proteome</keyword>
<comment type="caution">
    <text evidence="4">The sequence shown here is derived from an EMBL/GenBank/DDBJ whole genome shotgun (WGS) entry which is preliminary data.</text>
</comment>